<dbReference type="CDD" id="cd01991">
    <property type="entry name" value="Asn_synthase_B_C"/>
    <property type="match status" value="1"/>
</dbReference>
<dbReference type="NCBIfam" id="TIGR01536">
    <property type="entry name" value="asn_synth_AEB"/>
    <property type="match status" value="1"/>
</dbReference>
<protein>
    <recommendedName>
        <fullName evidence="3">asparagine synthase (glutamine-hydrolyzing)</fullName>
        <ecNumber evidence="3">6.3.5.4</ecNumber>
    </recommendedName>
</protein>
<evidence type="ECO:0000256" key="5">
    <source>
        <dbReference type="ARBA" id="ARBA00022840"/>
    </source>
</evidence>
<dbReference type="GO" id="GO:0006529">
    <property type="term" value="P:asparagine biosynthetic process"/>
    <property type="evidence" value="ECO:0007669"/>
    <property type="project" value="InterPro"/>
</dbReference>
<dbReference type="InterPro" id="IPR033738">
    <property type="entry name" value="AsnB_N"/>
</dbReference>
<evidence type="ECO:0000256" key="3">
    <source>
        <dbReference type="ARBA" id="ARBA00012737"/>
    </source>
</evidence>
<dbReference type="InterPro" id="IPR006426">
    <property type="entry name" value="Asn_synth_AEB"/>
</dbReference>
<evidence type="ECO:0000313" key="10">
    <source>
        <dbReference type="EMBL" id="KTD62014.1"/>
    </source>
</evidence>
<evidence type="ECO:0000256" key="4">
    <source>
        <dbReference type="ARBA" id="ARBA00022741"/>
    </source>
</evidence>
<feature type="binding site" evidence="8">
    <location>
        <begin position="415"/>
        <end position="416"/>
    </location>
    <ligand>
        <name>ATP</name>
        <dbReference type="ChEBI" id="CHEBI:30616"/>
    </ligand>
</feature>
<dbReference type="EC" id="6.3.5.4" evidence="3"/>
<dbReference type="InterPro" id="IPR001962">
    <property type="entry name" value="Asn_synthase"/>
</dbReference>
<gene>
    <name evidence="10" type="ORF">Lspi_1864</name>
</gene>
<dbReference type="SUPFAM" id="SSF56235">
    <property type="entry name" value="N-terminal nucleophile aminohydrolases (Ntn hydrolases)"/>
    <property type="match status" value="1"/>
</dbReference>
<sequence length="671" mass="78311">MCGITGVISLSGEPVDVGKLRAMCDSIQHRGPDGAGYLVAQTGVNHSRAQQYYQAFTERKFAHELGLIPCIDDSQSQRYLHQHHWDVFFGHRRLAILDLSASGFQPICDLSKKVWLTYNGEIYNFKEIRNELIQLGYEFYSQTDSEVLVNAYLEWGMECVYKFNGMFAFALWDRRRNKFFLVRDRYGIKPLYYTRTRSNQLVFASEVKAILAYLDDKPLVDHEGLLEYFTFQNFFTDKTLFTDIRLLPAGNYLEIDLASSNKVIQKEYWDFNFHESDEVKNENEYVEELLFLFEQAVNRQLVSDVEIGSFLSGGMDSGSITAIASKKMPYMKTFTIGFDLTHASGIELGFDERAKSELLSYLYSTEHYEMVLKSGDMERCLPTFAWHLEEPRVGQSYPNFYAAKLAGKFVKVALSGAGGDELFGGYPWRYYRAINNDNFTDYIDKYYQFWQRLLPNSQLKELFSPIWDKVSHVWTRDIFQSVFQHHYEHLNKSEDYINHSLYFEAKTFLHGLLVVEDKLSMANSLETRVPFLDNDLVDFAQKIPVRFKINNLLETLRLDENLLGDKAKNYYHKTNDGKLVLRKALQKLMPEEYTQAVKQGFSAPDNAWFRKEGFHFIETKLMTDDAKIYKYFNQDIVADLINQHMSGKVNRRLLIWSLLNFNEYLNVFEMA</sequence>
<evidence type="ECO:0000256" key="6">
    <source>
        <dbReference type="ARBA" id="ARBA00022962"/>
    </source>
</evidence>
<dbReference type="Gene3D" id="3.60.20.10">
    <property type="entry name" value="Glutamine Phosphoribosylpyrophosphate, subunit 1, domain 1"/>
    <property type="match status" value="1"/>
</dbReference>
<dbReference type="InterPro" id="IPR029055">
    <property type="entry name" value="Ntn_hydrolases_N"/>
</dbReference>
<keyword evidence="5 8" id="KW-0067">ATP-binding</keyword>
<dbReference type="GO" id="GO:0005524">
    <property type="term" value="F:ATP binding"/>
    <property type="evidence" value="ECO:0007669"/>
    <property type="project" value="UniProtKB-KW"/>
</dbReference>
<dbReference type="PANTHER" id="PTHR43284">
    <property type="entry name" value="ASPARAGINE SYNTHETASE (GLUTAMINE-HYDROLYZING)"/>
    <property type="match status" value="1"/>
</dbReference>
<dbReference type="SUPFAM" id="SSF52402">
    <property type="entry name" value="Adenine nucleotide alpha hydrolases-like"/>
    <property type="match status" value="1"/>
</dbReference>
<feature type="binding site" evidence="8">
    <location>
        <position position="144"/>
    </location>
    <ligand>
        <name>L-glutamine</name>
        <dbReference type="ChEBI" id="CHEBI:58359"/>
    </ligand>
</feature>
<comment type="catalytic activity">
    <reaction evidence="7">
        <text>L-aspartate + L-glutamine + ATP + H2O = L-asparagine + L-glutamate + AMP + diphosphate + H(+)</text>
        <dbReference type="Rhea" id="RHEA:12228"/>
        <dbReference type="ChEBI" id="CHEBI:15377"/>
        <dbReference type="ChEBI" id="CHEBI:15378"/>
        <dbReference type="ChEBI" id="CHEBI:29985"/>
        <dbReference type="ChEBI" id="CHEBI:29991"/>
        <dbReference type="ChEBI" id="CHEBI:30616"/>
        <dbReference type="ChEBI" id="CHEBI:33019"/>
        <dbReference type="ChEBI" id="CHEBI:58048"/>
        <dbReference type="ChEBI" id="CHEBI:58359"/>
        <dbReference type="ChEBI" id="CHEBI:456215"/>
        <dbReference type="EC" id="6.3.5.4"/>
    </reaction>
</comment>
<name>A0A0W0YZD8_LEGSP</name>
<proteinExistence type="inferred from homology"/>
<dbReference type="Pfam" id="PF13537">
    <property type="entry name" value="GATase_7"/>
    <property type="match status" value="1"/>
</dbReference>
<organism evidence="10 11">
    <name type="scientific">Legionella spiritensis</name>
    <dbReference type="NCBI Taxonomy" id="452"/>
    <lineage>
        <taxon>Bacteria</taxon>
        <taxon>Pseudomonadati</taxon>
        <taxon>Pseudomonadota</taxon>
        <taxon>Gammaproteobacteria</taxon>
        <taxon>Legionellales</taxon>
        <taxon>Legionellaceae</taxon>
        <taxon>Legionella</taxon>
    </lineage>
</organism>
<evidence type="ECO:0000259" key="9">
    <source>
        <dbReference type="PROSITE" id="PS51278"/>
    </source>
</evidence>
<evidence type="ECO:0000256" key="2">
    <source>
        <dbReference type="ARBA" id="ARBA00005752"/>
    </source>
</evidence>
<keyword evidence="10" id="KW-0436">Ligase</keyword>
<comment type="pathway">
    <text evidence="1">Amino-acid biosynthesis; L-asparagine biosynthesis; L-asparagine from L-aspartate (L-Gln route): step 1/1.</text>
</comment>
<dbReference type="EMBL" id="LNYX01000030">
    <property type="protein sequence ID" value="KTD62014.1"/>
    <property type="molecule type" value="Genomic_DNA"/>
</dbReference>
<dbReference type="Proteomes" id="UP000054877">
    <property type="component" value="Unassembled WGS sequence"/>
</dbReference>
<dbReference type="InterPro" id="IPR051786">
    <property type="entry name" value="ASN_synthetase/amidase"/>
</dbReference>
<evidence type="ECO:0000256" key="1">
    <source>
        <dbReference type="ARBA" id="ARBA00005187"/>
    </source>
</evidence>
<dbReference type="AlphaFoldDB" id="A0A0W0YZD8"/>
<dbReference type="Pfam" id="PF00733">
    <property type="entry name" value="Asn_synthase"/>
    <property type="match status" value="1"/>
</dbReference>
<dbReference type="InterPro" id="IPR014729">
    <property type="entry name" value="Rossmann-like_a/b/a_fold"/>
</dbReference>
<dbReference type="InterPro" id="IPR017932">
    <property type="entry name" value="GATase_2_dom"/>
</dbReference>
<dbReference type="GO" id="GO:0005829">
    <property type="term" value="C:cytosol"/>
    <property type="evidence" value="ECO:0007669"/>
    <property type="project" value="TreeGrafter"/>
</dbReference>
<dbReference type="PANTHER" id="PTHR43284:SF1">
    <property type="entry name" value="ASPARAGINE SYNTHETASE"/>
    <property type="match status" value="1"/>
</dbReference>
<comment type="similarity">
    <text evidence="2">Belongs to the asparagine synthetase family.</text>
</comment>
<feature type="domain" description="Glutamine amidotransferase type-2" evidence="9">
    <location>
        <begin position="2"/>
        <end position="258"/>
    </location>
</feature>
<dbReference type="PIRSF" id="PIRSF001589">
    <property type="entry name" value="Asn_synthetase_glu-h"/>
    <property type="match status" value="1"/>
</dbReference>
<dbReference type="Gene3D" id="3.40.50.620">
    <property type="entry name" value="HUPs"/>
    <property type="match status" value="1"/>
</dbReference>
<keyword evidence="4 8" id="KW-0547">Nucleotide-binding</keyword>
<comment type="caution">
    <text evidence="10">The sequence shown here is derived from an EMBL/GenBank/DDBJ whole genome shotgun (WGS) entry which is preliminary data.</text>
</comment>
<keyword evidence="6" id="KW-0315">Glutamine amidotransferase</keyword>
<dbReference type="GO" id="GO:0004066">
    <property type="term" value="F:asparagine synthase (glutamine-hydrolyzing) activity"/>
    <property type="evidence" value="ECO:0007669"/>
    <property type="project" value="UniProtKB-EC"/>
</dbReference>
<evidence type="ECO:0000256" key="8">
    <source>
        <dbReference type="PIRSR" id="PIRSR001589-2"/>
    </source>
</evidence>
<reference evidence="10 11" key="1">
    <citation type="submission" date="2015-11" db="EMBL/GenBank/DDBJ databases">
        <title>Genomic analysis of 38 Legionella species identifies large and diverse effector repertoires.</title>
        <authorList>
            <person name="Burstein D."/>
            <person name="Amaro F."/>
            <person name="Zusman T."/>
            <person name="Lifshitz Z."/>
            <person name="Cohen O."/>
            <person name="Gilbert J.A."/>
            <person name="Pupko T."/>
            <person name="Shuman H.A."/>
            <person name="Segal G."/>
        </authorList>
    </citation>
    <scope>NUCLEOTIDE SEQUENCE [LARGE SCALE GENOMIC DNA]</scope>
    <source>
        <strain evidence="10 11">Mt.St.Helens-9</strain>
    </source>
</reference>
<dbReference type="RefSeq" id="WP_058483786.1">
    <property type="nucleotide sequence ID" value="NZ_CAAAII010000008.1"/>
</dbReference>
<dbReference type="STRING" id="452.Lspi_1864"/>
<dbReference type="OrthoDB" id="9763290at2"/>
<accession>A0A0W0YZD8</accession>
<keyword evidence="11" id="KW-1185">Reference proteome</keyword>
<dbReference type="PROSITE" id="PS51278">
    <property type="entry name" value="GATASE_TYPE_2"/>
    <property type="match status" value="1"/>
</dbReference>
<evidence type="ECO:0000256" key="7">
    <source>
        <dbReference type="ARBA" id="ARBA00048741"/>
    </source>
</evidence>
<evidence type="ECO:0000313" key="11">
    <source>
        <dbReference type="Proteomes" id="UP000054877"/>
    </source>
</evidence>
<dbReference type="PATRIC" id="fig|452.5.peg.2047"/>
<dbReference type="CDD" id="cd00712">
    <property type="entry name" value="AsnB"/>
    <property type="match status" value="1"/>
</dbReference>